<dbReference type="EMBL" id="CAJNOM010001120">
    <property type="protein sequence ID" value="CAF1593084.1"/>
    <property type="molecule type" value="Genomic_DNA"/>
</dbReference>
<evidence type="ECO:0000313" key="4">
    <source>
        <dbReference type="Proteomes" id="UP000663877"/>
    </source>
</evidence>
<dbReference type="Proteomes" id="UP000663832">
    <property type="component" value="Unassembled WGS sequence"/>
</dbReference>
<evidence type="ECO:0000313" key="2">
    <source>
        <dbReference type="EMBL" id="CAF1593084.1"/>
    </source>
</evidence>
<protein>
    <submittedName>
        <fullName evidence="1">Uncharacterized protein</fullName>
    </submittedName>
</protein>
<reference evidence="1" key="1">
    <citation type="submission" date="2021-02" db="EMBL/GenBank/DDBJ databases">
        <authorList>
            <person name="Nowell W R."/>
        </authorList>
    </citation>
    <scope>NUCLEOTIDE SEQUENCE</scope>
</reference>
<comment type="caution">
    <text evidence="1">The sequence shown here is derived from an EMBL/GenBank/DDBJ whole genome shotgun (WGS) entry which is preliminary data.</text>
</comment>
<dbReference type="Proteomes" id="UP000663877">
    <property type="component" value="Unassembled WGS sequence"/>
</dbReference>
<dbReference type="EMBL" id="CAJNOI010000393">
    <property type="protein sequence ID" value="CAF1266188.1"/>
    <property type="molecule type" value="Genomic_DNA"/>
</dbReference>
<dbReference type="OrthoDB" id="10141859at2759"/>
<sequence length="285" mass="33096">MSLQILSGEDLATIRIPSARRFTQKPKENTNGIDDIKILNIPSPIRHISLIDQTDSNEIIDNINLLNINKNSSPLSTNDNKSNVQLKITTNDVFINHHFHSMIDNNDLHNLATTQINRLSPNYQFQNDNIVSNSDLLVDTNQIQDENNLLNNNGVYIDDKVPLNLTLSGNYFYKTGINTKIILFDLDNDSICNDHKLVNYIYELKSEREKYNNYFDKQIKEINNKLQKLITDKNTKNEELTNKINECMRSIKNKKLYSKALHRKQLKRINNNCINKNNRSNDHKQ</sequence>
<evidence type="ECO:0000313" key="1">
    <source>
        <dbReference type="EMBL" id="CAF1266188.1"/>
    </source>
</evidence>
<gene>
    <name evidence="1" type="ORF">BJG266_LOCUS30400</name>
    <name evidence="2" type="ORF">QVE165_LOCUS51511</name>
</gene>
<name>A0A815AYG6_9BILA</name>
<organism evidence="1 4">
    <name type="scientific">Adineta steineri</name>
    <dbReference type="NCBI Taxonomy" id="433720"/>
    <lineage>
        <taxon>Eukaryota</taxon>
        <taxon>Metazoa</taxon>
        <taxon>Spiralia</taxon>
        <taxon>Gnathifera</taxon>
        <taxon>Rotifera</taxon>
        <taxon>Eurotatoria</taxon>
        <taxon>Bdelloidea</taxon>
        <taxon>Adinetida</taxon>
        <taxon>Adinetidae</taxon>
        <taxon>Adineta</taxon>
    </lineage>
</organism>
<keyword evidence="3" id="KW-1185">Reference proteome</keyword>
<accession>A0A815AYG6</accession>
<proteinExistence type="predicted"/>
<evidence type="ECO:0000313" key="3">
    <source>
        <dbReference type="Proteomes" id="UP000663832"/>
    </source>
</evidence>
<dbReference type="AlphaFoldDB" id="A0A815AYG6"/>